<evidence type="ECO:0000256" key="1">
    <source>
        <dbReference type="SAM" id="MobiDB-lite"/>
    </source>
</evidence>
<accession>A0ABY6Z1F8</accession>
<feature type="compositionally biased region" description="Polar residues" evidence="1">
    <location>
        <begin position="35"/>
        <end position="45"/>
    </location>
</feature>
<feature type="compositionally biased region" description="Low complexity" evidence="1">
    <location>
        <begin position="46"/>
        <end position="58"/>
    </location>
</feature>
<feature type="compositionally biased region" description="Polar residues" evidence="1">
    <location>
        <begin position="68"/>
        <end position="80"/>
    </location>
</feature>
<sequence length="317" mass="32808">MTHNNTWAVLGASFALLLTVVGCGQRGEGGGINTDIFTNAPSGGQNTTAPNPTNVTNTSITAPPARSHPTNGTTNGSQPRVTGGTPGSTPPRVTGGAPPTPRPRITNATTPNVPPSTGSNTTSTNASSTTDNSTAGGTNVGQPSIVNGTAGNQTANITSSGAVTKPVVWQTQTQPLGAGVVVSLSVPAQWVKYRATVEGTSGYEWTNPANAKERIAVMATRNQIVMRNKQGAWDVTGLFNRNKGIQWTSLSPDHLKGYFVDSNPNGLPSPRSTVTPNPYTTSGVVQIRMNPNPTAVLVEARAPQRITQTAIASVRVH</sequence>
<gene>
    <name evidence="2" type="ORF">NZD86_19700</name>
</gene>
<reference evidence="2" key="1">
    <citation type="submission" date="2022-08" db="EMBL/GenBank/DDBJ databases">
        <title>Alicyclobacillus dauci DSM2870, complete genome.</title>
        <authorList>
            <person name="Wang Q."/>
            <person name="Cai R."/>
            <person name="Wang Z."/>
        </authorList>
    </citation>
    <scope>NUCLEOTIDE SEQUENCE</scope>
    <source>
        <strain evidence="2">DSM 28700</strain>
    </source>
</reference>
<evidence type="ECO:0000313" key="3">
    <source>
        <dbReference type="Proteomes" id="UP001164803"/>
    </source>
</evidence>
<proteinExistence type="predicted"/>
<name>A0ABY6Z1F8_9BACL</name>
<dbReference type="Proteomes" id="UP001164803">
    <property type="component" value="Chromosome"/>
</dbReference>
<feature type="region of interest" description="Disordered" evidence="1">
    <location>
        <begin position="34"/>
        <end position="153"/>
    </location>
</feature>
<organism evidence="2 3">
    <name type="scientific">Alicyclobacillus dauci</name>
    <dbReference type="NCBI Taxonomy" id="1475485"/>
    <lineage>
        <taxon>Bacteria</taxon>
        <taxon>Bacillati</taxon>
        <taxon>Bacillota</taxon>
        <taxon>Bacilli</taxon>
        <taxon>Bacillales</taxon>
        <taxon>Alicyclobacillaceae</taxon>
        <taxon>Alicyclobacillus</taxon>
    </lineage>
</organism>
<keyword evidence="3" id="KW-1185">Reference proteome</keyword>
<feature type="compositionally biased region" description="Polar residues" evidence="1">
    <location>
        <begin position="140"/>
        <end position="153"/>
    </location>
</feature>
<dbReference type="RefSeq" id="WP_268043757.1">
    <property type="nucleotide sequence ID" value="NZ_CP104064.1"/>
</dbReference>
<protein>
    <submittedName>
        <fullName evidence="2">Uncharacterized protein</fullName>
    </submittedName>
</protein>
<feature type="compositionally biased region" description="Low complexity" evidence="1">
    <location>
        <begin position="109"/>
        <end position="137"/>
    </location>
</feature>
<dbReference type="EMBL" id="CP104064">
    <property type="protein sequence ID" value="WAH36418.1"/>
    <property type="molecule type" value="Genomic_DNA"/>
</dbReference>
<evidence type="ECO:0000313" key="2">
    <source>
        <dbReference type="EMBL" id="WAH36418.1"/>
    </source>
</evidence>